<reference evidence="2 3" key="1">
    <citation type="submission" date="2021-03" db="EMBL/GenBank/DDBJ databases">
        <title>Identification of novel Bacillus strains.</title>
        <authorList>
            <person name="Xiao Z."/>
            <person name="Li Y."/>
            <person name="Shen J."/>
        </authorList>
    </citation>
    <scope>NUCLEOTIDE SEQUENCE [LARGE SCALE GENOMIC DNA]</scope>
    <source>
        <strain evidence="2 3">SY8</strain>
    </source>
</reference>
<protein>
    <submittedName>
        <fullName evidence="2">CPBP family intramembrane metalloprotease</fullName>
    </submittedName>
</protein>
<feature type="transmembrane region" description="Helical" evidence="1">
    <location>
        <begin position="41"/>
        <end position="73"/>
    </location>
</feature>
<organism evidence="2 3">
    <name type="scientific">Bacillus arachidis</name>
    <dbReference type="NCBI Taxonomy" id="2819290"/>
    <lineage>
        <taxon>Bacteria</taxon>
        <taxon>Bacillati</taxon>
        <taxon>Bacillota</taxon>
        <taxon>Bacilli</taxon>
        <taxon>Bacillales</taxon>
        <taxon>Bacillaceae</taxon>
        <taxon>Bacillus</taxon>
    </lineage>
</organism>
<dbReference type="EMBL" id="JAGDQJ010000018">
    <property type="protein sequence ID" value="MBO1626622.1"/>
    <property type="molecule type" value="Genomic_DNA"/>
</dbReference>
<keyword evidence="1" id="KW-0812">Transmembrane</keyword>
<feature type="transmembrane region" description="Helical" evidence="1">
    <location>
        <begin position="12"/>
        <end position="35"/>
    </location>
</feature>
<feature type="transmembrane region" description="Helical" evidence="1">
    <location>
        <begin position="85"/>
        <end position="106"/>
    </location>
</feature>
<keyword evidence="1" id="KW-0472">Membrane</keyword>
<dbReference type="GO" id="GO:0008237">
    <property type="term" value="F:metallopeptidase activity"/>
    <property type="evidence" value="ECO:0007669"/>
    <property type="project" value="UniProtKB-KW"/>
</dbReference>
<evidence type="ECO:0000256" key="1">
    <source>
        <dbReference type="SAM" id="Phobius"/>
    </source>
</evidence>
<proteinExistence type="predicted"/>
<keyword evidence="2" id="KW-0378">Hydrolase</keyword>
<gene>
    <name evidence="2" type="ORF">J4P90_15475</name>
</gene>
<keyword evidence="3" id="KW-1185">Reference proteome</keyword>
<keyword evidence="2" id="KW-0482">Metalloprotease</keyword>
<evidence type="ECO:0000313" key="2">
    <source>
        <dbReference type="EMBL" id="MBO1626622.1"/>
    </source>
</evidence>
<evidence type="ECO:0000313" key="3">
    <source>
        <dbReference type="Proteomes" id="UP000677611"/>
    </source>
</evidence>
<sequence>MAEKNRRNKLYYTIAFLISTSYIWVLIISAYRMGIPQYNSLIYGILLMTAFTFIITVPLLYIGLPLICIGAVLAMFRIFSVKRMLTYYALSWLILWLALEIPLSIYGNHEEKYIFTEQVKEQHIIEKVKEAVEKNNGPIKITDEFKQSMLEWNEGTGSPEYPILEIRYELLNCDKQKDEKINGYSCTASIEAHYKQEKWLIDFDSKENAGGMNLSKNNQQAEEKAKQEVLTSEEETNIRKNAESEAIQFLKEKYNLNLTLVKQTFEKSINSNKKENRPSNPVHEIKINGYLNEDSKKDVTVRVEYDPLTKKYWPHMYAFEMSDEAQNEIQKQIDLKKEKNN</sequence>
<dbReference type="Proteomes" id="UP000677611">
    <property type="component" value="Unassembled WGS sequence"/>
</dbReference>
<accession>A0ABS3P096</accession>
<dbReference type="RefSeq" id="WP_208018223.1">
    <property type="nucleotide sequence ID" value="NZ_JAGDQJ010000018.1"/>
</dbReference>
<keyword evidence="1" id="KW-1133">Transmembrane helix</keyword>
<keyword evidence="2" id="KW-0645">Protease</keyword>
<comment type="caution">
    <text evidence="2">The sequence shown here is derived from an EMBL/GenBank/DDBJ whole genome shotgun (WGS) entry which is preliminary data.</text>
</comment>
<name>A0ABS3P096_9BACI</name>